<gene>
    <name evidence="2" type="ORF">CYY_005853</name>
</gene>
<protein>
    <recommendedName>
        <fullName evidence="1">ABM domain-containing protein</fullName>
    </recommendedName>
</protein>
<reference evidence="2" key="1">
    <citation type="submission" date="2020-01" db="EMBL/GenBank/DDBJ databases">
        <title>Development of genomics and gene disruption for Polysphondylium violaceum indicates a role for the polyketide synthase stlB in stalk morphogenesis.</title>
        <authorList>
            <person name="Narita B."/>
            <person name="Kawabe Y."/>
            <person name="Kin K."/>
            <person name="Saito T."/>
            <person name="Gibbs R."/>
            <person name="Kuspa A."/>
            <person name="Muzny D."/>
            <person name="Queller D."/>
            <person name="Richards S."/>
            <person name="Strassman J."/>
            <person name="Sucgang R."/>
            <person name="Worley K."/>
            <person name="Schaap P."/>
        </authorList>
    </citation>
    <scope>NUCLEOTIDE SEQUENCE</scope>
    <source>
        <strain evidence="2">QSvi11</strain>
    </source>
</reference>
<dbReference type="Gene3D" id="3.30.70.100">
    <property type="match status" value="1"/>
</dbReference>
<dbReference type="EMBL" id="AJWJ01000244">
    <property type="protein sequence ID" value="KAF2072842.1"/>
    <property type="molecule type" value="Genomic_DNA"/>
</dbReference>
<dbReference type="GO" id="GO:0005829">
    <property type="term" value="C:cytosol"/>
    <property type="evidence" value="ECO:0007669"/>
    <property type="project" value="TreeGrafter"/>
</dbReference>
<dbReference type="InterPro" id="IPR007138">
    <property type="entry name" value="ABM_dom"/>
</dbReference>
<dbReference type="InterPro" id="IPR050744">
    <property type="entry name" value="AI-2_Isomerase_LsrG"/>
</dbReference>
<keyword evidence="3" id="KW-1185">Reference proteome</keyword>
<proteinExistence type="predicted"/>
<dbReference type="SUPFAM" id="SSF54909">
    <property type="entry name" value="Dimeric alpha+beta barrel"/>
    <property type="match status" value="1"/>
</dbReference>
<dbReference type="GO" id="GO:0016491">
    <property type="term" value="F:oxidoreductase activity"/>
    <property type="evidence" value="ECO:0007669"/>
    <property type="project" value="TreeGrafter"/>
</dbReference>
<dbReference type="PANTHER" id="PTHR33336">
    <property type="entry name" value="QUINOL MONOOXYGENASE YGIN-RELATED"/>
    <property type="match status" value="1"/>
</dbReference>
<name>A0A8J4V3R7_9MYCE</name>
<dbReference type="InterPro" id="IPR011008">
    <property type="entry name" value="Dimeric_a/b-barrel"/>
</dbReference>
<dbReference type="Proteomes" id="UP000695562">
    <property type="component" value="Unassembled WGS sequence"/>
</dbReference>
<dbReference type="Pfam" id="PF03992">
    <property type="entry name" value="ABM"/>
    <property type="match status" value="1"/>
</dbReference>
<dbReference type="AlphaFoldDB" id="A0A8J4V3R7"/>
<organism evidence="2 3">
    <name type="scientific">Polysphondylium violaceum</name>
    <dbReference type="NCBI Taxonomy" id="133409"/>
    <lineage>
        <taxon>Eukaryota</taxon>
        <taxon>Amoebozoa</taxon>
        <taxon>Evosea</taxon>
        <taxon>Eumycetozoa</taxon>
        <taxon>Dictyostelia</taxon>
        <taxon>Dictyosteliales</taxon>
        <taxon>Dictyosteliaceae</taxon>
        <taxon>Polysphondylium</taxon>
    </lineage>
</organism>
<dbReference type="PROSITE" id="PS51725">
    <property type="entry name" value="ABM"/>
    <property type="match status" value="1"/>
</dbReference>
<accession>A0A8J4V3R7</accession>
<evidence type="ECO:0000313" key="2">
    <source>
        <dbReference type="EMBL" id="KAF2072842.1"/>
    </source>
</evidence>
<sequence length="94" mass="10740">MLHVIATVVAKKESIEKVKEIIEGMIEPTRAEKGCVQYDLLQSDENSAVFVLVERWETSQDLDAHKSTPRFAQMINQLTPIHESLDIKLLHKVK</sequence>
<evidence type="ECO:0000313" key="3">
    <source>
        <dbReference type="Proteomes" id="UP000695562"/>
    </source>
</evidence>
<comment type="caution">
    <text evidence="2">The sequence shown here is derived from an EMBL/GenBank/DDBJ whole genome shotgun (WGS) entry which is preliminary data.</text>
</comment>
<dbReference type="OrthoDB" id="10018681at2759"/>
<evidence type="ECO:0000259" key="1">
    <source>
        <dbReference type="PROSITE" id="PS51725"/>
    </source>
</evidence>
<feature type="domain" description="ABM" evidence="1">
    <location>
        <begin position="2"/>
        <end position="93"/>
    </location>
</feature>
<dbReference type="PANTHER" id="PTHR33336:SF3">
    <property type="entry name" value="ABM DOMAIN-CONTAINING PROTEIN"/>
    <property type="match status" value="1"/>
</dbReference>